<dbReference type="Pfam" id="PF07691">
    <property type="entry name" value="PA14"/>
    <property type="match status" value="1"/>
</dbReference>
<dbReference type="Gene3D" id="3.40.50.1700">
    <property type="entry name" value="Glycoside hydrolase family 3 C-terminal domain"/>
    <property type="match status" value="1"/>
</dbReference>
<dbReference type="GO" id="GO:0005975">
    <property type="term" value="P:carbohydrate metabolic process"/>
    <property type="evidence" value="ECO:0007669"/>
    <property type="project" value="InterPro"/>
</dbReference>
<dbReference type="RefSeq" id="WP_094932269.1">
    <property type="nucleotide sequence ID" value="NZ_CP022753.1"/>
</dbReference>
<keyword evidence="3" id="KW-0119">Carbohydrate metabolism</keyword>
<keyword evidence="2 4" id="KW-0378">Hydrolase</keyword>
<feature type="domain" description="PA14" evidence="5">
    <location>
        <begin position="406"/>
        <end position="559"/>
    </location>
</feature>
<keyword evidence="7" id="KW-1185">Reference proteome</keyword>
<dbReference type="Pfam" id="PF14310">
    <property type="entry name" value="Fn3-like"/>
    <property type="match status" value="1"/>
</dbReference>
<dbReference type="InterPro" id="IPR036881">
    <property type="entry name" value="Glyco_hydro_3_C_sf"/>
</dbReference>
<dbReference type="InterPro" id="IPR011658">
    <property type="entry name" value="PA14_dom"/>
</dbReference>
<evidence type="ECO:0000259" key="5">
    <source>
        <dbReference type="PROSITE" id="PS51820"/>
    </source>
</evidence>
<dbReference type="InterPro" id="IPR013783">
    <property type="entry name" value="Ig-like_fold"/>
</dbReference>
<dbReference type="InterPro" id="IPR036962">
    <property type="entry name" value="Glyco_hydro_3_N_sf"/>
</dbReference>
<dbReference type="Pfam" id="PF00933">
    <property type="entry name" value="Glyco_hydro_3"/>
    <property type="match status" value="1"/>
</dbReference>
<sequence length="845" mass="88500">MCPQPTTVRPADDAGEQRERRVDAALAALILPDKVGLLSGAGMWAIAPNPAIGLGRLVMSDGPVGVRGEHWTPDDPSVQLPSPTALAATWDPALVRTAGRLLAQEARRKGAHVLLAPTVNMQRSPRGGRHFECFSEDPHLTAEIGTAYVHGVQDGGVGATVKHFVANDAETDRYTVDNRIDERTLREVYLAPFEAIVKRARPWGVMAAYNSVNGATMTEHADLTAVLRDEWGFDGILVSDWFAARDTVRAARAGLDVAMPGPATVYGDHLVAAVRDGHVPEAAVDAMARRVLRLAARVGLLDGADPVVAPAELPTAFDGRALAREVAARSFTLLRNEHAALPIDPAAVRRVALIGLAADEARTSGGGSATVFAEHTVSPLEGLRAALPGGVELVHAIGADPRIGPPPIRGPLTATFRGADGAVLATEPLPDGTARWMGEFPAGVTPDHLAAIEVTGTLVPAATGTHTLGVSGVGEFTLTLDGTVLLDGTQELDGADPGAAILSPPSSAHTLHLTAGQPVDVALTARGPFNAIAGAVFVGFALTHVEPRPGDDELIEEAVRVAADADVAIVVAATTEAVESEGFDRTSLALPGRQDDLVARVAAANDRTVAVVNAGAPVVLPWRDDVAAVLLTWFGGQELGAALADVLLGAREPGGRLPTTWPRDEDDAPVLDVRPTDGVLRYTEGLFIGYRAWERAGRTPAFPFGHGLGYTTWSYDAVDIAEPDTADALATVRVRLTNTGERAGREVVQLYLAADHPGADRPARRLAAFATVAAGPGEPAEAVLTVPRRAAESWDAAAHGWRLDAGGYEFQVGRSSADIRRTAPFPVSSAVTMHRVRGAGVTDTR</sequence>
<dbReference type="GO" id="GO:0004553">
    <property type="term" value="F:hydrolase activity, hydrolyzing O-glycosyl compounds"/>
    <property type="evidence" value="ECO:0007669"/>
    <property type="project" value="InterPro"/>
</dbReference>
<comment type="similarity">
    <text evidence="1 4">Belongs to the glycosyl hydrolase 3 family.</text>
</comment>
<dbReference type="SMART" id="SM01217">
    <property type="entry name" value="Fn3_like"/>
    <property type="match status" value="1"/>
</dbReference>
<dbReference type="Gene3D" id="2.60.40.10">
    <property type="entry name" value="Immunoglobulins"/>
    <property type="match status" value="1"/>
</dbReference>
<evidence type="ECO:0000313" key="6">
    <source>
        <dbReference type="EMBL" id="ASU82532.1"/>
    </source>
</evidence>
<dbReference type="KEGG" id="ngv:CDO52_06815"/>
<dbReference type="AlphaFoldDB" id="A0A223S320"/>
<dbReference type="PANTHER" id="PTHR42715">
    <property type="entry name" value="BETA-GLUCOSIDASE"/>
    <property type="match status" value="1"/>
</dbReference>
<dbReference type="InterPro" id="IPR026891">
    <property type="entry name" value="Fn3-like"/>
</dbReference>
<reference evidence="6 7" key="1">
    <citation type="submission" date="2017-08" db="EMBL/GenBank/DDBJ databases">
        <title>The complete genome sequence of Nocardiopsis gilva YIM 90087.</title>
        <authorList>
            <person name="Yin M."/>
            <person name="Tang S."/>
        </authorList>
    </citation>
    <scope>NUCLEOTIDE SEQUENCE [LARGE SCALE GENOMIC DNA]</scope>
    <source>
        <strain evidence="6 7">YIM 90087</strain>
    </source>
</reference>
<dbReference type="EMBL" id="CP022753">
    <property type="protein sequence ID" value="ASU82532.1"/>
    <property type="molecule type" value="Genomic_DNA"/>
</dbReference>
<dbReference type="SUPFAM" id="SSF51445">
    <property type="entry name" value="(Trans)glycosidases"/>
    <property type="match status" value="1"/>
</dbReference>
<dbReference type="InterPro" id="IPR001764">
    <property type="entry name" value="Glyco_hydro_3_N"/>
</dbReference>
<evidence type="ECO:0000256" key="4">
    <source>
        <dbReference type="RuleBase" id="RU361161"/>
    </source>
</evidence>
<dbReference type="SUPFAM" id="SSF56988">
    <property type="entry name" value="Anthrax protective antigen"/>
    <property type="match status" value="1"/>
</dbReference>
<proteinExistence type="inferred from homology"/>
<dbReference type="Gene3D" id="2.60.120.260">
    <property type="entry name" value="Galactose-binding domain-like"/>
    <property type="match status" value="1"/>
</dbReference>
<dbReference type="InterPro" id="IPR002772">
    <property type="entry name" value="Glyco_hydro_3_C"/>
</dbReference>
<dbReference type="InterPro" id="IPR037524">
    <property type="entry name" value="PA14/GLEYA"/>
</dbReference>
<organism evidence="6 7">
    <name type="scientific">Nocardiopsis gilva YIM 90087</name>
    <dbReference type="NCBI Taxonomy" id="1235441"/>
    <lineage>
        <taxon>Bacteria</taxon>
        <taxon>Bacillati</taxon>
        <taxon>Actinomycetota</taxon>
        <taxon>Actinomycetes</taxon>
        <taxon>Streptosporangiales</taxon>
        <taxon>Nocardiopsidaceae</taxon>
        <taxon>Nocardiopsis</taxon>
    </lineage>
</organism>
<dbReference type="OrthoDB" id="3187421at2"/>
<dbReference type="PANTHER" id="PTHR42715:SF10">
    <property type="entry name" value="BETA-GLUCOSIDASE"/>
    <property type="match status" value="1"/>
</dbReference>
<dbReference type="PROSITE" id="PS51820">
    <property type="entry name" value="PA14"/>
    <property type="match status" value="1"/>
</dbReference>
<evidence type="ECO:0000313" key="7">
    <source>
        <dbReference type="Proteomes" id="UP000215005"/>
    </source>
</evidence>
<name>A0A223S320_9ACTN</name>
<gene>
    <name evidence="6" type="ORF">CDO52_06815</name>
</gene>
<protein>
    <submittedName>
        <fullName evidence="6">Glycosyl hydrolase</fullName>
    </submittedName>
</protein>
<evidence type="ECO:0000256" key="2">
    <source>
        <dbReference type="ARBA" id="ARBA00022801"/>
    </source>
</evidence>
<dbReference type="InterPro" id="IPR050288">
    <property type="entry name" value="Cellulose_deg_GH3"/>
</dbReference>
<evidence type="ECO:0000256" key="3">
    <source>
        <dbReference type="ARBA" id="ARBA00023277"/>
    </source>
</evidence>
<accession>A0A223S320</accession>
<dbReference type="Gene3D" id="3.20.20.300">
    <property type="entry name" value="Glycoside hydrolase, family 3, N-terminal domain"/>
    <property type="match status" value="1"/>
</dbReference>
<dbReference type="InterPro" id="IPR017853">
    <property type="entry name" value="GH"/>
</dbReference>
<dbReference type="PRINTS" id="PR00133">
    <property type="entry name" value="GLHYDRLASE3"/>
</dbReference>
<dbReference type="PROSITE" id="PS00775">
    <property type="entry name" value="GLYCOSYL_HYDROL_F3"/>
    <property type="match status" value="1"/>
</dbReference>
<dbReference type="Pfam" id="PF01915">
    <property type="entry name" value="Glyco_hydro_3_C"/>
    <property type="match status" value="1"/>
</dbReference>
<dbReference type="Proteomes" id="UP000215005">
    <property type="component" value="Chromosome"/>
</dbReference>
<evidence type="ECO:0000256" key="1">
    <source>
        <dbReference type="ARBA" id="ARBA00005336"/>
    </source>
</evidence>
<keyword evidence="4" id="KW-0326">Glycosidase</keyword>
<dbReference type="InterPro" id="IPR019800">
    <property type="entry name" value="Glyco_hydro_3_AS"/>
</dbReference>
<dbReference type="SUPFAM" id="SSF52279">
    <property type="entry name" value="Beta-D-glucan exohydrolase, C-terminal domain"/>
    <property type="match status" value="1"/>
</dbReference>